<name>A0A0H3I6N4_PECPM</name>
<dbReference type="InterPro" id="IPR002491">
    <property type="entry name" value="ABC_transptr_periplasmic_BD"/>
</dbReference>
<dbReference type="Proteomes" id="UP001194579">
    <property type="component" value="Unassembled WGS sequence"/>
</dbReference>
<dbReference type="KEGG" id="pec:W5S_2785"/>
<dbReference type="eggNOG" id="COG0614">
    <property type="taxonomic scope" value="Bacteria"/>
</dbReference>
<reference evidence="4" key="4">
    <citation type="submission" date="2024-05" db="EMBL/GenBank/DDBJ databases">
        <title>Identification of Pectobacterium versatile causing blackleg of potato from New York State with a whole genome sequencing approach.</title>
        <authorList>
            <person name="Ma X."/>
            <person name="Swingle B."/>
        </authorList>
    </citation>
    <scope>NUCLEOTIDE SEQUENCE</scope>
    <source>
        <strain evidence="4">NY1588A</strain>
    </source>
</reference>
<feature type="domain" description="Fe/B12 periplasmic-binding" evidence="2">
    <location>
        <begin position="45"/>
        <end position="304"/>
    </location>
</feature>
<evidence type="ECO:0000313" key="3">
    <source>
        <dbReference type="EMBL" id="AFI90870.1"/>
    </source>
</evidence>
<feature type="signal peptide" evidence="1">
    <location>
        <begin position="1"/>
        <end position="22"/>
    </location>
</feature>
<reference evidence="3 5" key="1">
    <citation type="journal article" date="2012" name="J. Bacteriol.">
        <title>Genome sequence of Pectobacterium sp. strain SCC3193.</title>
        <authorList>
            <person name="Koskinen J.P."/>
            <person name="Laine P."/>
            <person name="Niemi O."/>
            <person name="Nykyri J."/>
            <person name="Harjunpaa H."/>
            <person name="Auvinen P."/>
            <person name="Paulin L."/>
            <person name="Pirhonen M."/>
            <person name="Palva T."/>
            <person name="Holm L."/>
        </authorList>
    </citation>
    <scope>NUCLEOTIDE SEQUENCE [LARGE SCALE GENOMIC DNA]</scope>
    <source>
        <strain evidence="3 5">SCC3193</strain>
    </source>
</reference>
<organism evidence="3 5">
    <name type="scientific">Pectobacterium parmentieri</name>
    <dbReference type="NCBI Taxonomy" id="1905730"/>
    <lineage>
        <taxon>Bacteria</taxon>
        <taxon>Pseudomonadati</taxon>
        <taxon>Pseudomonadota</taxon>
        <taxon>Gammaproteobacteria</taxon>
        <taxon>Enterobacterales</taxon>
        <taxon>Pectobacteriaceae</taxon>
        <taxon>Pectobacterium</taxon>
    </lineage>
</organism>
<dbReference type="RefSeq" id="WP_014700416.1">
    <property type="nucleotide sequence ID" value="NC_017845.1"/>
</dbReference>
<keyword evidence="1" id="KW-0732">Signal</keyword>
<dbReference type="Gene3D" id="1.20.58.2180">
    <property type="match status" value="1"/>
</dbReference>
<accession>A0A0H3I6N4</accession>
<dbReference type="Pfam" id="PF01497">
    <property type="entry name" value="Peripla_BP_2"/>
    <property type="match status" value="1"/>
</dbReference>
<dbReference type="PANTHER" id="PTHR30535:SF34">
    <property type="entry name" value="MOLYBDATE-BINDING PROTEIN MOLA"/>
    <property type="match status" value="1"/>
</dbReference>
<dbReference type="STRING" id="1905730.W5S_2785"/>
<dbReference type="HOGENOM" id="CLU_038034_13_2_6"/>
<dbReference type="InterPro" id="IPR050902">
    <property type="entry name" value="ABC_Transporter_SBP"/>
</dbReference>
<dbReference type="EMBL" id="CP003415">
    <property type="protein sequence ID" value="AFI90870.1"/>
    <property type="molecule type" value="Genomic_DNA"/>
</dbReference>
<keyword evidence="6" id="KW-1185">Reference proteome</keyword>
<evidence type="ECO:0000313" key="6">
    <source>
        <dbReference type="Proteomes" id="UP001194579"/>
    </source>
</evidence>
<protein>
    <submittedName>
        <fullName evidence="4">ABC transporter substrate-binding protein</fullName>
    </submittedName>
    <submittedName>
        <fullName evidence="3">Iron chelating ABC transporter, substrate binding protein</fullName>
    </submittedName>
</protein>
<proteinExistence type="predicted"/>
<dbReference type="AlphaFoldDB" id="A0A0H3I6N4"/>
<gene>
    <name evidence="3" type="ordered locus">W5S_2785</name>
    <name evidence="4" type="ORF">F6Q06_04860</name>
</gene>
<reference evidence="3" key="2">
    <citation type="submission" date="2012-03" db="EMBL/GenBank/DDBJ databases">
        <authorList>
            <person name="Koskinen P."/>
            <person name="Laine P."/>
            <person name="Niemi O."/>
            <person name="Nykyri J."/>
            <person name="Harjunpaa H."/>
            <person name="Auvinen P."/>
            <person name="Paulin L."/>
            <person name="Pirhonen M."/>
            <person name="Palva T."/>
            <person name="Holm L."/>
        </authorList>
    </citation>
    <scope>NUCLEOTIDE SEQUENCE</scope>
    <source>
        <strain evidence="3">SCC3193</strain>
    </source>
</reference>
<evidence type="ECO:0000313" key="5">
    <source>
        <dbReference type="Proteomes" id="UP000008044"/>
    </source>
</evidence>
<dbReference type="PATRIC" id="fig|1166016.3.peg.2828"/>
<evidence type="ECO:0000259" key="2">
    <source>
        <dbReference type="PROSITE" id="PS50983"/>
    </source>
</evidence>
<dbReference type="Gene3D" id="3.40.50.1980">
    <property type="entry name" value="Nitrogenase molybdenum iron protein domain"/>
    <property type="match status" value="2"/>
</dbReference>
<dbReference type="Proteomes" id="UP000008044">
    <property type="component" value="Chromosome"/>
</dbReference>
<sequence length="344" mass="37977">MKISTPSFLFLLSLFTSPAIYADVVSRQVTDDVGHSVVLKGPVLRIADAWYAHHSLLMALGVGDRIVATVNHPEDRPWMFKVQPSLNSALRANGLTFNSESLLSAGIDAVFVSRGNSDAEAYRQAKLPVLEMFFNDYPSMKRSMLNTAQAIGTPEALQRAEHYNQYLEETVAAVSQKTNALSEKQRPRVLHIASLEPLKIDGNGTLVDTWITLAGGRNAAASVKGNLHEVSPEEVLAWQPDIIIIGGNAGEISQSPYADLFKGLDAVRHQRVWKNPIGVFPWDRYGVETALQLKWAASRLHPDLFADIDMTNVTQDFYSRFFNYALSTEDAKRILAALPPSGNE</sequence>
<dbReference type="EMBL" id="WABS01000007">
    <property type="protein sequence ID" value="MBI0553825.1"/>
    <property type="molecule type" value="Genomic_DNA"/>
</dbReference>
<dbReference type="PANTHER" id="PTHR30535">
    <property type="entry name" value="VITAMIN B12-BINDING PROTEIN"/>
    <property type="match status" value="1"/>
</dbReference>
<dbReference type="PROSITE" id="PS50983">
    <property type="entry name" value="FE_B12_PBP"/>
    <property type="match status" value="1"/>
</dbReference>
<evidence type="ECO:0000313" key="4">
    <source>
        <dbReference type="EMBL" id="MBI0553825.1"/>
    </source>
</evidence>
<reference evidence="6" key="3">
    <citation type="submission" date="2023-07" db="EMBL/GenBank/DDBJ databases">
        <title>Identification of Pectobacterium versatile causing blackleg of potato from New York State with a whole genome sequencing approach.</title>
        <authorList>
            <person name="Ma X."/>
            <person name="Swingle B."/>
        </authorList>
    </citation>
    <scope>NUCLEOTIDE SEQUENCE [LARGE SCALE GENOMIC DNA]</scope>
    <source>
        <strain evidence="6">NY1588A</strain>
    </source>
</reference>
<evidence type="ECO:0000256" key="1">
    <source>
        <dbReference type="SAM" id="SignalP"/>
    </source>
</evidence>
<feature type="chain" id="PRO_5002612016" evidence="1">
    <location>
        <begin position="23"/>
        <end position="344"/>
    </location>
</feature>
<dbReference type="SUPFAM" id="SSF53807">
    <property type="entry name" value="Helical backbone' metal receptor"/>
    <property type="match status" value="1"/>
</dbReference>